<sequence length="1113" mass="120123">MNTKLPLVLETKLADFRRRVWAVKLLEGLLAAAFALAVSYLLVFGLDRLGETPAWLRLTLFLAGLAALLVGLPLKWYRWVWCQRRLEDAARLLRVTFPRLGDQLLGIVELARNHHLPEGRSERLVEAAIAQAAEAVKDQDFSHAVPRARHWMWGRAAGAALVLVGVAFFLANDAARNTLARWGTAWQPIERYTFAKVDPLPTHIVAPYAEPFTLPVKLAAATLWSPEEGKARIDKQPAVVAQLASGSYALPFPPQKKDAQLSLRLGDIRKTIVIEPRTRPDLAELSVRLHLPDYLGYKSDQHIAVHSGSVSLLKGAQAAFEADASRDLASATMDGAIQVVSGRKFSTTFSPVADNIDRTFSWQDVDGLAPHAPLVLKVRAVEDQAPSIIVRRESQEEVVLDSEVVSVDLSASDDFGIKRVGLEWTGSLTQADGQTPIRGEKIAAAGDHEKREMQTRATFCATREGVEPQTIEIRAWADDYLPGRKHAHSASFVLHVLNKEDHALWLTEQFGKWLDAAKESYEHEVQLHESNKELRALSAADLDRPENRRRVSQQASAEGASAARVDALTQAGRRLVEQGTKNDTFDAKRLETWATMLKSLKDIAANRMPSVADLLKQTASAEGGKNNGTNQTPTQPGKSGAQPSQMARADAGKTGPSVSQGTTPPGAPKASAPTDPNAAPKPPVPSISDREPGFATAQSTVKPAEANAAPKPPGSGKLRLPNTLLGAAPTKDKDNPDAAKPPESPAQEKLDNAVTEQKDLLAEFAKVADQLADVLASLEATTFVKRFKAASRQQMKIATNLNKDTLDAFGIEEKPVQAAAPIAKHAKTQSEVVSVIQSDLEAYYDRKQDLRFKKILDEMKSTEIVRALDRDGLKISTNLSGQALVGSEYWADTLDRWGEDLVGACNCKCNSSCSGDSLPPEIVLKVMQALRDEMKLRDQTREAENSKGAIEPEEYERDAKALAKDQSDIGTHTQSALEDILALPEGATKFPKELRLLQAVVAAMQEAHSILDKPETGATAVAAETEAIELLLQAKRMKPGGGGGGSDPGGGSGPATASSAALADLGPGSNADSLVMARPVGQATGHAGKEFPEEFKTGLDAYFNLLENPGAAK</sequence>
<gene>
    <name evidence="3" type="ORF">CfE428DRAFT_6564</name>
</gene>
<feature type="transmembrane region" description="Helical" evidence="2">
    <location>
        <begin position="55"/>
        <end position="77"/>
    </location>
</feature>
<feature type="transmembrane region" description="Helical" evidence="2">
    <location>
        <begin position="21"/>
        <end position="43"/>
    </location>
</feature>
<keyword evidence="4" id="KW-1185">Reference proteome</keyword>
<evidence type="ECO:0000313" key="3">
    <source>
        <dbReference type="EMBL" id="EDY15912.1"/>
    </source>
</evidence>
<keyword evidence="2" id="KW-0812">Transmembrane</keyword>
<feature type="transmembrane region" description="Helical" evidence="2">
    <location>
        <begin position="152"/>
        <end position="171"/>
    </location>
</feature>
<reference evidence="3 4" key="1">
    <citation type="journal article" date="2011" name="J. Bacteriol.">
        <title>Genome sequence of Chthoniobacter flavus Ellin428, an aerobic heterotrophic soil bacterium.</title>
        <authorList>
            <person name="Kant R."/>
            <person name="van Passel M.W."/>
            <person name="Palva A."/>
            <person name="Lucas S."/>
            <person name="Lapidus A."/>
            <person name="Glavina Del Rio T."/>
            <person name="Dalin E."/>
            <person name="Tice H."/>
            <person name="Bruce D."/>
            <person name="Goodwin L."/>
            <person name="Pitluck S."/>
            <person name="Larimer F.W."/>
            <person name="Land M.L."/>
            <person name="Hauser L."/>
            <person name="Sangwan P."/>
            <person name="de Vos W.M."/>
            <person name="Janssen P.H."/>
            <person name="Smidt H."/>
        </authorList>
    </citation>
    <scope>NUCLEOTIDE SEQUENCE [LARGE SCALE GENOMIC DNA]</scope>
    <source>
        <strain evidence="3 4">Ellin428</strain>
    </source>
</reference>
<dbReference type="STRING" id="497964.CfE428DRAFT_6564"/>
<dbReference type="eggNOG" id="COG1196">
    <property type="taxonomic scope" value="Bacteria"/>
</dbReference>
<dbReference type="RefSeq" id="WP_006983881.1">
    <property type="nucleotide sequence ID" value="NZ_ABVL01000047.1"/>
</dbReference>
<comment type="caution">
    <text evidence="3">The sequence shown here is derived from an EMBL/GenBank/DDBJ whole genome shotgun (WGS) entry which is preliminary data.</text>
</comment>
<evidence type="ECO:0000313" key="4">
    <source>
        <dbReference type="Proteomes" id="UP000005824"/>
    </source>
</evidence>
<feature type="compositionally biased region" description="Polar residues" evidence="1">
    <location>
        <begin position="627"/>
        <end position="645"/>
    </location>
</feature>
<accession>B4DCC3</accession>
<dbReference type="EMBL" id="ABVL01000047">
    <property type="protein sequence ID" value="EDY15912.1"/>
    <property type="molecule type" value="Genomic_DNA"/>
</dbReference>
<organism evidence="3 4">
    <name type="scientific">Chthoniobacter flavus Ellin428</name>
    <dbReference type="NCBI Taxonomy" id="497964"/>
    <lineage>
        <taxon>Bacteria</taxon>
        <taxon>Pseudomonadati</taxon>
        <taxon>Verrucomicrobiota</taxon>
        <taxon>Spartobacteria</taxon>
        <taxon>Chthoniobacterales</taxon>
        <taxon>Chthoniobacteraceae</taxon>
        <taxon>Chthoniobacter</taxon>
    </lineage>
</organism>
<feature type="region of interest" description="Disordered" evidence="1">
    <location>
        <begin position="620"/>
        <end position="752"/>
    </location>
</feature>
<protein>
    <submittedName>
        <fullName evidence="3">Uncharacterized protein</fullName>
    </submittedName>
</protein>
<evidence type="ECO:0000256" key="2">
    <source>
        <dbReference type="SAM" id="Phobius"/>
    </source>
</evidence>
<feature type="compositionally biased region" description="Low complexity" evidence="1">
    <location>
        <begin position="1054"/>
        <end position="1065"/>
    </location>
</feature>
<feature type="compositionally biased region" description="Gly residues" evidence="1">
    <location>
        <begin position="1039"/>
        <end position="1053"/>
    </location>
</feature>
<proteinExistence type="predicted"/>
<keyword evidence="2" id="KW-1133">Transmembrane helix</keyword>
<feature type="region of interest" description="Disordered" evidence="1">
    <location>
        <begin position="1036"/>
        <end position="1065"/>
    </location>
</feature>
<feature type="region of interest" description="Disordered" evidence="1">
    <location>
        <begin position="542"/>
        <end position="564"/>
    </location>
</feature>
<evidence type="ECO:0000256" key="1">
    <source>
        <dbReference type="SAM" id="MobiDB-lite"/>
    </source>
</evidence>
<dbReference type="AlphaFoldDB" id="B4DCC3"/>
<dbReference type="Proteomes" id="UP000005824">
    <property type="component" value="Unassembled WGS sequence"/>
</dbReference>
<dbReference type="InParanoid" id="B4DCC3"/>
<feature type="compositionally biased region" description="Low complexity" evidence="1">
    <location>
        <begin position="552"/>
        <end position="563"/>
    </location>
</feature>
<name>B4DCC3_9BACT</name>
<keyword evidence="2" id="KW-0472">Membrane</keyword>